<dbReference type="Proteomes" id="UP000007886">
    <property type="component" value="Chromosome"/>
</dbReference>
<evidence type="ECO:0000313" key="3">
    <source>
        <dbReference type="Proteomes" id="UP000007886"/>
    </source>
</evidence>
<name>A0AAI8QDW5_9BRAD</name>
<organism evidence="2 3">
    <name type="scientific">Bradyrhizobium cosmicum</name>
    <dbReference type="NCBI Taxonomy" id="1404864"/>
    <lineage>
        <taxon>Bacteria</taxon>
        <taxon>Pseudomonadati</taxon>
        <taxon>Pseudomonadota</taxon>
        <taxon>Alphaproteobacteria</taxon>
        <taxon>Hyphomicrobiales</taxon>
        <taxon>Nitrobacteraceae</taxon>
        <taxon>Bradyrhizobium</taxon>
    </lineage>
</organism>
<accession>A0AAI8QDW5</accession>
<keyword evidence="1" id="KW-0732">Signal</keyword>
<dbReference type="AlphaFoldDB" id="A0AAI8QDW5"/>
<feature type="signal peptide" evidence="1">
    <location>
        <begin position="1"/>
        <end position="20"/>
    </location>
</feature>
<proteinExistence type="predicted"/>
<feature type="chain" id="PRO_5042474488" evidence="1">
    <location>
        <begin position="21"/>
        <end position="47"/>
    </location>
</feature>
<evidence type="ECO:0000313" key="2">
    <source>
        <dbReference type="EMBL" id="BAL78098.1"/>
    </source>
</evidence>
<sequence length="47" mass="4811">MFTPAVMTLVLLGHASAAFAAPFFAVQSVWLGEAPPRASGAAHGEVQ</sequence>
<protein>
    <submittedName>
        <fullName evidence="2">Uncharacterized protein</fullName>
    </submittedName>
</protein>
<dbReference type="KEGG" id="brs:S23_49040"/>
<dbReference type="EMBL" id="AP012279">
    <property type="protein sequence ID" value="BAL78098.1"/>
    <property type="molecule type" value="Genomic_DNA"/>
</dbReference>
<gene>
    <name evidence="2" type="ORF">S23_49040</name>
</gene>
<evidence type="ECO:0000256" key="1">
    <source>
        <dbReference type="SAM" id="SignalP"/>
    </source>
</evidence>
<reference evidence="2 3" key="1">
    <citation type="journal article" date="2012" name="Microbes Environ.">
        <title>Complete genome sequence of Bradyrhizobium sp. S23321: insights into symbiosis evolution in soil oligotrophs.</title>
        <authorList>
            <person name="Okubo T."/>
            <person name="Tsukui T."/>
            <person name="Maita H."/>
            <person name="Okamoto S."/>
            <person name="Oshima K."/>
            <person name="Fujisawa T."/>
            <person name="Saito A."/>
            <person name="Futamata H."/>
            <person name="Hattori R."/>
            <person name="Shimomura Y."/>
            <person name="Haruta S."/>
            <person name="Morimoto S."/>
            <person name="Wang Y."/>
            <person name="Sakai Y."/>
            <person name="Hattori M."/>
            <person name="Aizawa S."/>
            <person name="Nagashima K.V.P."/>
            <person name="Masuda S."/>
            <person name="Hattori T."/>
            <person name="Yamashita A."/>
            <person name="Bao Z."/>
            <person name="Hayatsu M."/>
            <person name="Kajiya-Kanegae H."/>
            <person name="Yoshinaga I."/>
            <person name="Sakamoto K."/>
            <person name="Toyota K."/>
            <person name="Nakao M."/>
            <person name="Kohara M."/>
            <person name="Anda M."/>
            <person name="Niwa R."/>
            <person name="Jung-Hwan P."/>
            <person name="Sameshima-Saito R."/>
            <person name="Tokuda S."/>
            <person name="Yamamoto S."/>
            <person name="Yamamoto S."/>
            <person name="Yokoyama T."/>
            <person name="Akutsu T."/>
            <person name="Nakamura Y."/>
            <person name="Nakahira-Yanaka Y."/>
            <person name="Takada Hoshino Y."/>
            <person name="Hirakawa H."/>
            <person name="Mitsui H."/>
            <person name="Terasawa K."/>
            <person name="Itakura M."/>
            <person name="Sato S."/>
            <person name="Ikeda-Ohtsubo W."/>
            <person name="Sakakura N."/>
            <person name="Kaminuma E."/>
            <person name="Minamisawa K."/>
        </authorList>
    </citation>
    <scope>NUCLEOTIDE SEQUENCE [LARGE SCALE GENOMIC DNA]</scope>
    <source>
        <strain evidence="2 3">S23321</strain>
    </source>
</reference>
<keyword evidence="3" id="KW-1185">Reference proteome</keyword>